<dbReference type="Proteomes" id="UP000002872">
    <property type="component" value="Unassembled WGS sequence"/>
</dbReference>
<dbReference type="EMBL" id="GL870876">
    <property type="protein sequence ID" value="EIJ89516.1"/>
    <property type="molecule type" value="Genomic_DNA"/>
</dbReference>
<accession>I3EJW9</accession>
<evidence type="ECO:0000256" key="1">
    <source>
        <dbReference type="PROSITE-ProRule" id="PRU00023"/>
    </source>
</evidence>
<dbReference type="VEuPathDB" id="MicrosporidiaDB:NEQG_00286"/>
<dbReference type="InParanoid" id="I3EJW9"/>
<dbReference type="OrthoDB" id="542841at2759"/>
<name>I3EJW9_NEMP3</name>
<dbReference type="OMA" id="CPHYLAV"/>
<dbReference type="InterPro" id="IPR036770">
    <property type="entry name" value="Ankyrin_rpt-contain_sf"/>
</dbReference>
<dbReference type="AlphaFoldDB" id="I3EJW9"/>
<dbReference type="InterPro" id="IPR002110">
    <property type="entry name" value="Ankyrin_rpt"/>
</dbReference>
<dbReference type="HOGENOM" id="CLU_2250799_0_0_1"/>
<evidence type="ECO:0000313" key="2">
    <source>
        <dbReference type="EMBL" id="EIJ89516.1"/>
    </source>
</evidence>
<keyword evidence="1" id="KW-0040">ANK repeat</keyword>
<proteinExistence type="predicted"/>
<dbReference type="SUPFAM" id="SSF48403">
    <property type="entry name" value="Ankyrin repeat"/>
    <property type="match status" value="1"/>
</dbReference>
<organism evidence="2 3">
    <name type="scientific">Nematocida parisii (strain ERTm3)</name>
    <name type="common">Nematode killer fungus</name>
    <dbReference type="NCBI Taxonomy" id="935791"/>
    <lineage>
        <taxon>Eukaryota</taxon>
        <taxon>Fungi</taxon>
        <taxon>Fungi incertae sedis</taxon>
        <taxon>Microsporidia</taxon>
        <taxon>Nematocida</taxon>
    </lineage>
</organism>
<gene>
    <name evidence="2" type="ORF">NEQG_00286</name>
</gene>
<dbReference type="Gene3D" id="1.25.40.20">
    <property type="entry name" value="Ankyrin repeat-containing domain"/>
    <property type="match status" value="1"/>
</dbReference>
<dbReference type="PROSITE" id="PS50088">
    <property type="entry name" value="ANK_REPEAT"/>
    <property type="match status" value="1"/>
</dbReference>
<protein>
    <submittedName>
        <fullName evidence="2">Uncharacterized protein</fullName>
    </submittedName>
</protein>
<feature type="repeat" description="ANK" evidence="1">
    <location>
        <begin position="49"/>
        <end position="81"/>
    </location>
</feature>
<evidence type="ECO:0000313" key="3">
    <source>
        <dbReference type="Proteomes" id="UP000002872"/>
    </source>
</evidence>
<keyword evidence="3" id="KW-1185">Reference proteome</keyword>
<reference evidence="2" key="1">
    <citation type="submission" date="2011-01" db="EMBL/GenBank/DDBJ databases">
        <title>The Genome Sequence of Nematocida parisii strain ERTm3.</title>
        <authorList>
            <consortium name="The Broad Institute Genome Sequencing Platform"/>
            <consortium name="The Broad Institute Genome Sequencing Center for Infectious Disease"/>
            <person name="Cuomo C."/>
            <person name="Troemel E."/>
            <person name="Young S.K."/>
            <person name="Zeng Q."/>
            <person name="Gargeya S."/>
            <person name="Fitzgerald M."/>
            <person name="Haas B."/>
            <person name="Abouelleil A."/>
            <person name="Alvarado L."/>
            <person name="Arachchi H.M."/>
            <person name="Berlin A."/>
            <person name="Chapman S.B."/>
            <person name="Gearin G."/>
            <person name="Goldberg J."/>
            <person name="Griggs A."/>
            <person name="Gujja S."/>
            <person name="Hansen M."/>
            <person name="Heiman D."/>
            <person name="Howarth C."/>
            <person name="Larimer J."/>
            <person name="Lui A."/>
            <person name="MacDonald P.J.P."/>
            <person name="McCowen C."/>
            <person name="Montmayeur A."/>
            <person name="Murphy C."/>
            <person name="Neiman D."/>
            <person name="Pearson M."/>
            <person name="Priest M."/>
            <person name="Roberts A."/>
            <person name="Saif S."/>
            <person name="Shea T."/>
            <person name="Sisk P."/>
            <person name="Stolte C."/>
            <person name="Sykes S."/>
            <person name="Wortman J."/>
            <person name="Nusbaum C."/>
            <person name="Birren B."/>
        </authorList>
    </citation>
    <scope>NUCLEOTIDE SEQUENCE</scope>
    <source>
        <strain evidence="2">ERTm3</strain>
    </source>
</reference>
<sequence>MSQELRQQSKNKNCLFELFRKHVKSGNLKRFKNLLEIHEISPTEIRTNSNTTLLHIAALYNKPKIATFLMSSGLSMHEQNSKNYCPYFLAVLHNSKRVMECMER</sequence>